<sequence>MAGTIAKFYPELPDQQYNGRRVLIYSWRWSLHKIVAACTVPSEAKKKKASGQGVATVLPTSVELQLVRWVGDLRDEGVPVTPLMLMLQALAEAKAAGIEAFTASWSWQHLFKARHRLALRAKTRQGQIRPPELARIAEEFAKEVCEKARSLGVTKIYNAGQTEVAEYAKVINVTLMKVPANATSVSQPADATWNGPVKTRLRNTWIRCLQEQLAARVPGVPFKLKPPDRALLCQWVWAAWRDVSASTIRAGFRQCGLVQHDEDVSDVPEQVEALNADEDVFQAMLHSDLIDTTVEPFTLEDDFDDLFRAIARADE</sequence>
<dbReference type="PANTHER" id="PTHR19303:SF57">
    <property type="entry name" value="HTH CENPB-TYPE DOMAIN-CONTAINING PROTEIN"/>
    <property type="match status" value="1"/>
</dbReference>
<protein>
    <recommendedName>
        <fullName evidence="2">HTH CENPB-type domain-containing protein</fullName>
    </recommendedName>
</protein>
<accession>A0A6A4FYC9</accession>
<evidence type="ECO:0000313" key="3">
    <source>
        <dbReference type="EMBL" id="KAE9349342.1"/>
    </source>
</evidence>
<dbReference type="InterPro" id="IPR009057">
    <property type="entry name" value="Homeodomain-like_sf"/>
</dbReference>
<dbReference type="InterPro" id="IPR006600">
    <property type="entry name" value="HTH_CenpB_DNA-bd_dom"/>
</dbReference>
<evidence type="ECO:0000313" key="4">
    <source>
        <dbReference type="Proteomes" id="UP000434957"/>
    </source>
</evidence>
<dbReference type="InterPro" id="IPR050863">
    <property type="entry name" value="CenT-Element_Derived"/>
</dbReference>
<dbReference type="GO" id="GO:0003677">
    <property type="term" value="F:DNA binding"/>
    <property type="evidence" value="ECO:0007669"/>
    <property type="project" value="UniProtKB-KW"/>
</dbReference>
<evidence type="ECO:0000256" key="1">
    <source>
        <dbReference type="ARBA" id="ARBA00023125"/>
    </source>
</evidence>
<dbReference type="AlphaFoldDB" id="A0A6A4FYC9"/>
<dbReference type="PROSITE" id="PS51253">
    <property type="entry name" value="HTH_CENPB"/>
    <property type="match status" value="1"/>
</dbReference>
<proteinExistence type="predicted"/>
<organism evidence="3 4">
    <name type="scientific">Phytophthora rubi</name>
    <dbReference type="NCBI Taxonomy" id="129364"/>
    <lineage>
        <taxon>Eukaryota</taxon>
        <taxon>Sar</taxon>
        <taxon>Stramenopiles</taxon>
        <taxon>Oomycota</taxon>
        <taxon>Peronosporomycetes</taxon>
        <taxon>Peronosporales</taxon>
        <taxon>Peronosporaceae</taxon>
        <taxon>Phytophthora</taxon>
    </lineage>
</organism>
<keyword evidence="4" id="KW-1185">Reference proteome</keyword>
<gene>
    <name evidence="3" type="ORF">PR003_g5926</name>
</gene>
<name>A0A6A4FYC9_9STRA</name>
<dbReference type="GO" id="GO:0005634">
    <property type="term" value="C:nucleus"/>
    <property type="evidence" value="ECO:0007669"/>
    <property type="project" value="TreeGrafter"/>
</dbReference>
<evidence type="ECO:0000259" key="2">
    <source>
        <dbReference type="PROSITE" id="PS51253"/>
    </source>
</evidence>
<dbReference type="Proteomes" id="UP000434957">
    <property type="component" value="Unassembled WGS sequence"/>
</dbReference>
<comment type="caution">
    <text evidence="3">The sequence shown here is derived from an EMBL/GenBank/DDBJ whole genome shotgun (WGS) entry which is preliminary data.</text>
</comment>
<feature type="domain" description="HTH CENPB-type" evidence="2">
    <location>
        <begin position="50"/>
        <end position="121"/>
    </location>
</feature>
<dbReference type="PANTHER" id="PTHR19303">
    <property type="entry name" value="TRANSPOSON"/>
    <property type="match status" value="1"/>
</dbReference>
<dbReference type="Pfam" id="PF03184">
    <property type="entry name" value="DDE_1"/>
    <property type="match status" value="1"/>
</dbReference>
<dbReference type="Gene3D" id="1.10.10.60">
    <property type="entry name" value="Homeodomain-like"/>
    <property type="match status" value="1"/>
</dbReference>
<reference evidence="3 4" key="1">
    <citation type="submission" date="2018-08" db="EMBL/GenBank/DDBJ databases">
        <title>Genomic investigation of the strawberry pathogen Phytophthora fragariae indicates pathogenicity is determined by transcriptional variation in three key races.</title>
        <authorList>
            <person name="Adams T.M."/>
            <person name="Armitage A.D."/>
            <person name="Sobczyk M.K."/>
            <person name="Bates H.J."/>
            <person name="Dunwell J.M."/>
            <person name="Nellist C.F."/>
            <person name="Harrison R.J."/>
        </authorList>
    </citation>
    <scope>NUCLEOTIDE SEQUENCE [LARGE SCALE GENOMIC DNA]</scope>
    <source>
        <strain evidence="3 4">SCRP333</strain>
    </source>
</reference>
<keyword evidence="1" id="KW-0238">DNA-binding</keyword>
<dbReference type="SUPFAM" id="SSF46689">
    <property type="entry name" value="Homeodomain-like"/>
    <property type="match status" value="1"/>
</dbReference>
<dbReference type="Pfam" id="PF03221">
    <property type="entry name" value="HTH_Tnp_Tc5"/>
    <property type="match status" value="1"/>
</dbReference>
<dbReference type="SMART" id="SM00674">
    <property type="entry name" value="CENPB"/>
    <property type="match status" value="1"/>
</dbReference>
<dbReference type="InterPro" id="IPR004875">
    <property type="entry name" value="DDE_SF_endonuclease_dom"/>
</dbReference>
<dbReference type="EMBL" id="QXFT01000255">
    <property type="protein sequence ID" value="KAE9349342.1"/>
    <property type="molecule type" value="Genomic_DNA"/>
</dbReference>